<keyword evidence="1" id="KW-0238">DNA-binding</keyword>
<dbReference type="InterPro" id="IPR001387">
    <property type="entry name" value="Cro/C1-type_HTH"/>
</dbReference>
<evidence type="ECO:0000313" key="5">
    <source>
        <dbReference type="Proteomes" id="UP000051296"/>
    </source>
</evidence>
<dbReference type="Proteomes" id="UP000051296">
    <property type="component" value="Unassembled WGS sequence"/>
</dbReference>
<accession>A0A0R2FYE8</accession>
<dbReference type="Pfam" id="PF01381">
    <property type="entry name" value="HTH_3"/>
    <property type="match status" value="1"/>
</dbReference>
<comment type="caution">
    <text evidence="4">The sequence shown here is derived from an EMBL/GenBank/DDBJ whole genome shotgun (WGS) entry which is preliminary data.</text>
</comment>
<dbReference type="Gene3D" id="1.10.260.40">
    <property type="entry name" value="lambda repressor-like DNA-binding domains"/>
    <property type="match status" value="1"/>
</dbReference>
<dbReference type="eggNOG" id="COG1396">
    <property type="taxonomic scope" value="Bacteria"/>
</dbReference>
<sequence length="146" mass="17453">MEGKSMDIHFRNQLTALRKAHHLSQEQLAEQLSVTRQTISKWELGTATPDLARIEQIAHYFDVPAEELLFGKGSTHTVTENLKNKVNQFLTEDPADKDWHEQHRWRHWYYQPIHNGWEFLARYYWILFGLIGMFLWFLPSIIKAFR</sequence>
<gene>
    <name evidence="4" type="ORF">IV68_GL000292</name>
</gene>
<dbReference type="PANTHER" id="PTHR46558">
    <property type="entry name" value="TRACRIPTIONAL REGULATORY PROTEIN-RELATED-RELATED"/>
    <property type="match status" value="1"/>
</dbReference>
<dbReference type="SMART" id="SM00530">
    <property type="entry name" value="HTH_XRE"/>
    <property type="match status" value="1"/>
</dbReference>
<protein>
    <submittedName>
        <fullName evidence="4">XRE family transcriptional regulator</fullName>
    </submittedName>
</protein>
<dbReference type="PROSITE" id="PS50943">
    <property type="entry name" value="HTH_CROC1"/>
    <property type="match status" value="1"/>
</dbReference>
<dbReference type="AlphaFoldDB" id="A0A0R2FYE8"/>
<dbReference type="SUPFAM" id="SSF47413">
    <property type="entry name" value="lambda repressor-like DNA-binding domains"/>
    <property type="match status" value="1"/>
</dbReference>
<evidence type="ECO:0000259" key="3">
    <source>
        <dbReference type="PROSITE" id="PS50943"/>
    </source>
</evidence>
<dbReference type="EMBL" id="JQAX01000001">
    <property type="protein sequence ID" value="KRN33489.1"/>
    <property type="molecule type" value="Genomic_DNA"/>
</dbReference>
<keyword evidence="2" id="KW-1133">Transmembrane helix</keyword>
<dbReference type="InParanoid" id="A0A0R2FYE8"/>
<evidence type="ECO:0000313" key="4">
    <source>
        <dbReference type="EMBL" id="KRN33489.1"/>
    </source>
</evidence>
<keyword evidence="5" id="KW-1185">Reference proteome</keyword>
<reference evidence="4 5" key="1">
    <citation type="journal article" date="2015" name="Genome Announc.">
        <title>Expanding the biotechnology potential of lactobacilli through comparative genomics of 213 strains and associated genera.</title>
        <authorList>
            <person name="Sun Z."/>
            <person name="Harris H.M."/>
            <person name="McCann A."/>
            <person name="Guo C."/>
            <person name="Argimon S."/>
            <person name="Zhang W."/>
            <person name="Yang X."/>
            <person name="Jeffery I.B."/>
            <person name="Cooney J.C."/>
            <person name="Kagawa T.F."/>
            <person name="Liu W."/>
            <person name="Song Y."/>
            <person name="Salvetti E."/>
            <person name="Wrobel A."/>
            <person name="Rasinkangas P."/>
            <person name="Parkhill J."/>
            <person name="Rea M.C."/>
            <person name="O'Sullivan O."/>
            <person name="Ritari J."/>
            <person name="Douillard F.P."/>
            <person name="Paul Ross R."/>
            <person name="Yang R."/>
            <person name="Briner A.E."/>
            <person name="Felis G.E."/>
            <person name="de Vos W.M."/>
            <person name="Barrangou R."/>
            <person name="Klaenhammer T.R."/>
            <person name="Caufield P.W."/>
            <person name="Cui Y."/>
            <person name="Zhang H."/>
            <person name="O'Toole P.W."/>
        </authorList>
    </citation>
    <scope>NUCLEOTIDE SEQUENCE [LARGE SCALE GENOMIC DNA]</scope>
    <source>
        <strain evidence="4 5">DSM 20190</strain>
    </source>
</reference>
<organism evidence="4 5">
    <name type="scientific">Weissella halotolerans DSM 20190</name>
    <dbReference type="NCBI Taxonomy" id="1123500"/>
    <lineage>
        <taxon>Bacteria</taxon>
        <taxon>Bacillati</taxon>
        <taxon>Bacillota</taxon>
        <taxon>Bacilli</taxon>
        <taxon>Lactobacillales</taxon>
        <taxon>Lactobacillaceae</taxon>
        <taxon>Weissella</taxon>
    </lineage>
</organism>
<dbReference type="FunCoup" id="A0A0R2FYE8">
    <property type="interactions" value="23"/>
</dbReference>
<dbReference type="GO" id="GO:0003677">
    <property type="term" value="F:DNA binding"/>
    <property type="evidence" value="ECO:0007669"/>
    <property type="project" value="UniProtKB-KW"/>
</dbReference>
<keyword evidence="2" id="KW-0472">Membrane</keyword>
<name>A0A0R2FYE8_9LACO</name>
<feature type="transmembrane region" description="Helical" evidence="2">
    <location>
        <begin position="123"/>
        <end position="142"/>
    </location>
</feature>
<dbReference type="InterPro" id="IPR010982">
    <property type="entry name" value="Lambda_DNA-bd_dom_sf"/>
</dbReference>
<evidence type="ECO:0000256" key="2">
    <source>
        <dbReference type="SAM" id="Phobius"/>
    </source>
</evidence>
<keyword evidence="2" id="KW-0812">Transmembrane</keyword>
<feature type="domain" description="HTH cro/C1-type" evidence="3">
    <location>
        <begin position="14"/>
        <end position="68"/>
    </location>
</feature>
<evidence type="ECO:0000256" key="1">
    <source>
        <dbReference type="ARBA" id="ARBA00023125"/>
    </source>
</evidence>
<proteinExistence type="predicted"/>
<dbReference type="STRING" id="1123500.GCA_000420365_00211"/>
<dbReference type="CDD" id="cd00093">
    <property type="entry name" value="HTH_XRE"/>
    <property type="match status" value="1"/>
</dbReference>
<dbReference type="PANTHER" id="PTHR46558:SF13">
    <property type="entry name" value="HTH-TYPE TRANSCRIPTIONAL REGULATOR IMMR"/>
    <property type="match status" value="1"/>
</dbReference>
<dbReference type="PATRIC" id="fig|1123500.6.peg.291"/>